<accession>A0A6G0T8U6</accession>
<gene>
    <name evidence="2" type="ORF">AGLY_013587</name>
</gene>
<dbReference type="AlphaFoldDB" id="A0A6G0T8U6"/>
<evidence type="ECO:0000313" key="2">
    <source>
        <dbReference type="EMBL" id="KAE9526939.1"/>
    </source>
</evidence>
<dbReference type="EMBL" id="VYZN01000054">
    <property type="protein sequence ID" value="KAE9526939.1"/>
    <property type="molecule type" value="Genomic_DNA"/>
</dbReference>
<evidence type="ECO:0000313" key="3">
    <source>
        <dbReference type="Proteomes" id="UP000475862"/>
    </source>
</evidence>
<protein>
    <submittedName>
        <fullName evidence="2">Uncharacterized protein</fullName>
    </submittedName>
</protein>
<name>A0A6G0T8U6_APHGL</name>
<feature type="transmembrane region" description="Helical" evidence="1">
    <location>
        <begin position="178"/>
        <end position="195"/>
    </location>
</feature>
<reference evidence="2 3" key="1">
    <citation type="submission" date="2019-08" db="EMBL/GenBank/DDBJ databases">
        <title>The genome of the soybean aphid Biotype 1, its phylome, world population structure and adaptation to the North American continent.</title>
        <authorList>
            <person name="Giordano R."/>
            <person name="Donthu R.K."/>
            <person name="Hernandez A.G."/>
            <person name="Wright C.L."/>
            <person name="Zimin A.V."/>
        </authorList>
    </citation>
    <scope>NUCLEOTIDE SEQUENCE [LARGE SCALE GENOMIC DNA]</scope>
    <source>
        <tissue evidence="2">Whole aphids</tissue>
    </source>
</reference>
<evidence type="ECO:0000256" key="1">
    <source>
        <dbReference type="SAM" id="Phobius"/>
    </source>
</evidence>
<keyword evidence="1" id="KW-1133">Transmembrane helix</keyword>
<feature type="transmembrane region" description="Helical" evidence="1">
    <location>
        <begin position="36"/>
        <end position="55"/>
    </location>
</feature>
<keyword evidence="1" id="KW-0472">Membrane</keyword>
<keyword evidence="3" id="KW-1185">Reference proteome</keyword>
<dbReference type="Proteomes" id="UP000475862">
    <property type="component" value="Unassembled WGS sequence"/>
</dbReference>
<feature type="transmembrane region" description="Helical" evidence="1">
    <location>
        <begin position="248"/>
        <end position="270"/>
    </location>
</feature>
<comment type="caution">
    <text evidence="2">The sequence shown here is derived from an EMBL/GenBank/DDBJ whole genome shotgun (WGS) entry which is preliminary data.</text>
</comment>
<sequence length="272" mass="30220">MVLTENKKKKSIIYLLKWKIFWVSNSVRIYCRRSKINGRVFLVHVATCTIINIIISGGEGLLTEESFSRWCHSIIIITIIGRKPRPTTKLAVQLTPTAILVANGRADELNNSATKNQGMDPGPTANAMTKAITKMVSITVMTNMDENPIINRVLRPVSSTKNREISVIITLSVPMPRVAYLAPSSVIPAILKIFVEKNMTWKNKKSYGYKLTALIPDNCWHNIIITDMPSGVFNIGFDNISRRVTRGITFIASFSALISSISSCTSIVPLSH</sequence>
<keyword evidence="1" id="KW-0812">Transmembrane</keyword>
<organism evidence="2 3">
    <name type="scientific">Aphis glycines</name>
    <name type="common">Soybean aphid</name>
    <dbReference type="NCBI Taxonomy" id="307491"/>
    <lineage>
        <taxon>Eukaryota</taxon>
        <taxon>Metazoa</taxon>
        <taxon>Ecdysozoa</taxon>
        <taxon>Arthropoda</taxon>
        <taxon>Hexapoda</taxon>
        <taxon>Insecta</taxon>
        <taxon>Pterygota</taxon>
        <taxon>Neoptera</taxon>
        <taxon>Paraneoptera</taxon>
        <taxon>Hemiptera</taxon>
        <taxon>Sternorrhyncha</taxon>
        <taxon>Aphidomorpha</taxon>
        <taxon>Aphidoidea</taxon>
        <taxon>Aphididae</taxon>
        <taxon>Aphidini</taxon>
        <taxon>Aphis</taxon>
        <taxon>Aphis</taxon>
    </lineage>
</organism>
<proteinExistence type="predicted"/>